<dbReference type="PRINTS" id="PR00344">
    <property type="entry name" value="BCTRLSENSOR"/>
</dbReference>
<feature type="transmembrane region" description="Helical" evidence="11">
    <location>
        <begin position="12"/>
        <end position="40"/>
    </location>
</feature>
<name>A0A934W2W6_9BURK</name>
<comment type="subcellular location">
    <subcellularLocation>
        <location evidence="2">Membrane</location>
        <topology evidence="2">Multi-pass membrane protein</topology>
    </subcellularLocation>
</comment>
<dbReference type="CDD" id="cd00082">
    <property type="entry name" value="HisKA"/>
    <property type="match status" value="1"/>
</dbReference>
<dbReference type="EC" id="2.7.13.3" evidence="3"/>
<dbReference type="PROSITE" id="PS50109">
    <property type="entry name" value="HIS_KIN"/>
    <property type="match status" value="1"/>
</dbReference>
<dbReference type="InterPro" id="IPR036097">
    <property type="entry name" value="HisK_dim/P_sf"/>
</dbReference>
<dbReference type="InterPro" id="IPR003594">
    <property type="entry name" value="HATPase_dom"/>
</dbReference>
<evidence type="ECO:0000313" key="13">
    <source>
        <dbReference type="EMBL" id="MBK4736781.1"/>
    </source>
</evidence>
<evidence type="ECO:0000256" key="2">
    <source>
        <dbReference type="ARBA" id="ARBA00004141"/>
    </source>
</evidence>
<dbReference type="Proteomes" id="UP000622890">
    <property type="component" value="Unassembled WGS sequence"/>
</dbReference>
<proteinExistence type="predicted"/>
<keyword evidence="5" id="KW-0808">Transferase</keyword>
<evidence type="ECO:0000256" key="8">
    <source>
        <dbReference type="ARBA" id="ARBA00022989"/>
    </source>
</evidence>
<keyword evidence="8 11" id="KW-1133">Transmembrane helix</keyword>
<dbReference type="Gene3D" id="3.30.565.10">
    <property type="entry name" value="Histidine kinase-like ATPase, C-terminal domain"/>
    <property type="match status" value="1"/>
</dbReference>
<evidence type="ECO:0000256" key="3">
    <source>
        <dbReference type="ARBA" id="ARBA00012438"/>
    </source>
</evidence>
<reference evidence="13" key="1">
    <citation type="submission" date="2021-01" db="EMBL/GenBank/DDBJ databases">
        <title>Genome sequence of strain Noviherbaspirillum sp. DKR-6.</title>
        <authorList>
            <person name="Chaudhary D.K."/>
        </authorList>
    </citation>
    <scope>NUCLEOTIDE SEQUENCE</scope>
    <source>
        <strain evidence="13">DKR-6</strain>
    </source>
</reference>
<dbReference type="Gene3D" id="1.10.287.130">
    <property type="match status" value="1"/>
</dbReference>
<accession>A0A934W2W6</accession>
<evidence type="ECO:0000256" key="7">
    <source>
        <dbReference type="ARBA" id="ARBA00022777"/>
    </source>
</evidence>
<keyword evidence="7 13" id="KW-0418">Kinase</keyword>
<comment type="catalytic activity">
    <reaction evidence="1">
        <text>ATP + protein L-histidine = ADP + protein N-phospho-L-histidine.</text>
        <dbReference type="EC" id="2.7.13.3"/>
    </reaction>
</comment>
<dbReference type="InterPro" id="IPR004358">
    <property type="entry name" value="Sig_transdc_His_kin-like_C"/>
</dbReference>
<dbReference type="CDD" id="cd00075">
    <property type="entry name" value="HATPase"/>
    <property type="match status" value="1"/>
</dbReference>
<evidence type="ECO:0000256" key="10">
    <source>
        <dbReference type="ARBA" id="ARBA00023136"/>
    </source>
</evidence>
<evidence type="ECO:0000256" key="1">
    <source>
        <dbReference type="ARBA" id="ARBA00000085"/>
    </source>
</evidence>
<dbReference type="SMART" id="SM00388">
    <property type="entry name" value="HisKA"/>
    <property type="match status" value="1"/>
</dbReference>
<dbReference type="GO" id="GO:0005886">
    <property type="term" value="C:plasma membrane"/>
    <property type="evidence" value="ECO:0007669"/>
    <property type="project" value="TreeGrafter"/>
</dbReference>
<dbReference type="SUPFAM" id="SSF55874">
    <property type="entry name" value="ATPase domain of HSP90 chaperone/DNA topoisomerase II/histidine kinase"/>
    <property type="match status" value="1"/>
</dbReference>
<sequence>MDDSKGTVNRSLLWLLSVSICGTILVVGILGALTSFWFAFEEARDLQDDELREIAQLVSLDEKNAISSEAHPPVDDEPEMRVWVIRIPKAGGNVSTPDLSLTLTPNLSDGLHTVGSKGESWRLYVRTVNAGYGLAVAQRTSARDEIARDSALRTLTPFLLVIPILMVLVALLIRFLLRKVNEVSEEVDRKDDTDLTPILPDSVPAEILPFVTATNKLLGRVKSSLQHQRQFVADAAHELRSPVTAMTLQLENAMAVETMPEAVGCRLAPLGTSLVRMRALVEQLMMLAKLEASTPASPQKMDGKSIVVETLGEVFPLADSKSIDLGLVVGEDIVLRGSEHDFRALARNAIENAVLYTPSGGKVDVRFYRDADMAVLEVEDTGPGIPEDQISRVFDPFYRIAGSGQVGSGLGLAIVRSAADRLGGRVSLLNNHISPGKMGIRFKYIQPLHQH</sequence>
<evidence type="ECO:0000256" key="5">
    <source>
        <dbReference type="ARBA" id="ARBA00022679"/>
    </source>
</evidence>
<keyword evidence="4" id="KW-0597">Phosphoprotein</keyword>
<dbReference type="Pfam" id="PF02518">
    <property type="entry name" value="HATPase_c"/>
    <property type="match status" value="1"/>
</dbReference>
<feature type="domain" description="Histidine kinase" evidence="12">
    <location>
        <begin position="234"/>
        <end position="450"/>
    </location>
</feature>
<dbReference type="InterPro" id="IPR003661">
    <property type="entry name" value="HisK_dim/P_dom"/>
</dbReference>
<dbReference type="PANTHER" id="PTHR45436:SF15">
    <property type="entry name" value="SENSOR HISTIDINE KINASE CUSS"/>
    <property type="match status" value="1"/>
</dbReference>
<keyword evidence="6 11" id="KW-0812">Transmembrane</keyword>
<dbReference type="RefSeq" id="WP_200594569.1">
    <property type="nucleotide sequence ID" value="NZ_JAEPBG010000009.1"/>
</dbReference>
<keyword evidence="9" id="KW-0902">Two-component regulatory system</keyword>
<dbReference type="SMART" id="SM00387">
    <property type="entry name" value="HATPase_c"/>
    <property type="match status" value="1"/>
</dbReference>
<evidence type="ECO:0000259" key="12">
    <source>
        <dbReference type="PROSITE" id="PS50109"/>
    </source>
</evidence>
<dbReference type="SUPFAM" id="SSF47384">
    <property type="entry name" value="Homodimeric domain of signal transducing histidine kinase"/>
    <property type="match status" value="1"/>
</dbReference>
<evidence type="ECO:0000256" key="6">
    <source>
        <dbReference type="ARBA" id="ARBA00022692"/>
    </source>
</evidence>
<feature type="transmembrane region" description="Helical" evidence="11">
    <location>
        <begin position="158"/>
        <end position="177"/>
    </location>
</feature>
<comment type="caution">
    <text evidence="13">The sequence shown here is derived from an EMBL/GenBank/DDBJ whole genome shotgun (WGS) entry which is preliminary data.</text>
</comment>
<keyword evidence="10 11" id="KW-0472">Membrane</keyword>
<gene>
    <name evidence="13" type="ORF">JJB74_19315</name>
</gene>
<dbReference type="InterPro" id="IPR036890">
    <property type="entry name" value="HATPase_C_sf"/>
</dbReference>
<dbReference type="Pfam" id="PF00512">
    <property type="entry name" value="HisKA"/>
    <property type="match status" value="1"/>
</dbReference>
<dbReference type="InterPro" id="IPR050428">
    <property type="entry name" value="TCS_sensor_his_kinase"/>
</dbReference>
<dbReference type="EMBL" id="JAEPBG010000009">
    <property type="protein sequence ID" value="MBK4736781.1"/>
    <property type="molecule type" value="Genomic_DNA"/>
</dbReference>
<protein>
    <recommendedName>
        <fullName evidence="3">histidine kinase</fullName>
        <ecNumber evidence="3">2.7.13.3</ecNumber>
    </recommendedName>
</protein>
<dbReference type="AlphaFoldDB" id="A0A934W2W6"/>
<keyword evidence="14" id="KW-1185">Reference proteome</keyword>
<evidence type="ECO:0000313" key="14">
    <source>
        <dbReference type="Proteomes" id="UP000622890"/>
    </source>
</evidence>
<dbReference type="PANTHER" id="PTHR45436">
    <property type="entry name" value="SENSOR HISTIDINE KINASE YKOH"/>
    <property type="match status" value="1"/>
</dbReference>
<dbReference type="InterPro" id="IPR005467">
    <property type="entry name" value="His_kinase_dom"/>
</dbReference>
<evidence type="ECO:0000256" key="9">
    <source>
        <dbReference type="ARBA" id="ARBA00023012"/>
    </source>
</evidence>
<dbReference type="GO" id="GO:0000155">
    <property type="term" value="F:phosphorelay sensor kinase activity"/>
    <property type="evidence" value="ECO:0007669"/>
    <property type="project" value="InterPro"/>
</dbReference>
<evidence type="ECO:0000256" key="4">
    <source>
        <dbReference type="ARBA" id="ARBA00022553"/>
    </source>
</evidence>
<organism evidence="13 14">
    <name type="scientific">Noviherbaspirillum pedocola</name>
    <dbReference type="NCBI Taxonomy" id="2801341"/>
    <lineage>
        <taxon>Bacteria</taxon>
        <taxon>Pseudomonadati</taxon>
        <taxon>Pseudomonadota</taxon>
        <taxon>Betaproteobacteria</taxon>
        <taxon>Burkholderiales</taxon>
        <taxon>Oxalobacteraceae</taxon>
        <taxon>Noviherbaspirillum</taxon>
    </lineage>
</organism>
<evidence type="ECO:0000256" key="11">
    <source>
        <dbReference type="SAM" id="Phobius"/>
    </source>
</evidence>